<evidence type="ECO:0000313" key="2">
    <source>
        <dbReference type="EMBL" id="WOI35181.1"/>
    </source>
</evidence>
<dbReference type="PANTHER" id="PTHR33840:SF1">
    <property type="entry name" value="TLE1 PHOSPHOLIPASE DOMAIN-CONTAINING PROTEIN"/>
    <property type="match status" value="1"/>
</dbReference>
<dbReference type="RefSeq" id="WP_317385520.1">
    <property type="nucleotide sequence ID" value="NZ_CP136704.1"/>
</dbReference>
<dbReference type="Pfam" id="PF09994">
    <property type="entry name" value="T6SS_Tle1-like_cat"/>
    <property type="match status" value="1"/>
</dbReference>
<dbReference type="InterPro" id="IPR018712">
    <property type="entry name" value="Tle1-like_cat"/>
</dbReference>
<evidence type="ECO:0000313" key="3">
    <source>
        <dbReference type="Proteomes" id="UP001302666"/>
    </source>
</evidence>
<reference evidence="2 3" key="1">
    <citation type="submission" date="2023-10" db="EMBL/GenBank/DDBJ databases">
        <title>Eight complete genome sequences of bacteria isolated from laboratory stock of Giant Kelp gametophytes.</title>
        <authorList>
            <person name="Tolentino B."/>
            <person name="Nuzhdin S."/>
        </authorList>
    </citation>
    <scope>NUCLEOTIDE SEQUENCE [LARGE SCALE GENOMIC DNA]</scope>
    <source>
        <strain evidence="2 3">LC.270.F.C4</strain>
    </source>
</reference>
<dbReference type="Proteomes" id="UP001302666">
    <property type="component" value="Chromosome"/>
</dbReference>
<gene>
    <name evidence="2" type="ORF">R1T40_00815</name>
</gene>
<organism evidence="2 3">
    <name type="scientific">Tritonibacter scottomollicae</name>
    <name type="common">Epibacterium scottomollicae</name>
    <dbReference type="NCBI Taxonomy" id="483013"/>
    <lineage>
        <taxon>Bacteria</taxon>
        <taxon>Pseudomonadati</taxon>
        <taxon>Pseudomonadota</taxon>
        <taxon>Alphaproteobacteria</taxon>
        <taxon>Rhodobacterales</taxon>
        <taxon>Paracoccaceae</taxon>
        <taxon>Tritonibacter</taxon>
    </lineage>
</organism>
<feature type="domain" description="T6SS Phospholipase effector Tle1-like catalytic" evidence="1">
    <location>
        <begin position="195"/>
        <end position="279"/>
    </location>
</feature>
<proteinExistence type="predicted"/>
<keyword evidence="3" id="KW-1185">Reference proteome</keyword>
<dbReference type="EMBL" id="CP136704">
    <property type="protein sequence ID" value="WOI35181.1"/>
    <property type="molecule type" value="Genomic_DNA"/>
</dbReference>
<protein>
    <submittedName>
        <fullName evidence="2">DUF2235 domain-containing protein</fullName>
    </submittedName>
</protein>
<dbReference type="PANTHER" id="PTHR33840">
    <property type="match status" value="1"/>
</dbReference>
<evidence type="ECO:0000259" key="1">
    <source>
        <dbReference type="Pfam" id="PF09994"/>
    </source>
</evidence>
<accession>A0ABZ0HLL5</accession>
<sequence>MSLGDIDKAAQAASSDAGLQGETGNLAQTCPKTVLEVGVFFDGTLNNLYNVEDGSREDGSYQASKSNPALLYELYKDRRDYDEENACGGIARAFRSTYVEGPGSTAGAADDGTGYALGMGETGVAARVSRGFSEVLRFVNLMGGAPYLSEVKLDVFGFSRGAAAARYFVNCIRDGQMSLDVGRGQRIPLLKWPEDLKVSIRFLGIFDTVAAIGLATNDDNGEVNVHLKTAQATNRIYHLTAGDEYRKNFRLNKNTPGGGDTFELPGAHSDVGGGYAGSGDVAPLEDEETRFFYDKNKAEAARAAAQNADLAPGANAEREAQFIKEGWMTGDEREGGVMRTFSDITERTVTVQYGLKSFTRKTYTYQEQVALNRPWVQLGLSRVALHMMYEAAVAEVDGAFIELPPENEEYQIPQGLSAYEHAIRGGSLSGAARSEVLRNYGHVSMKDGGVFSSDYWGHEAEPNHMRVEYDNVPGKAI</sequence>
<name>A0ABZ0HLL5_TRISK</name>